<feature type="compositionally biased region" description="Basic and acidic residues" evidence="7">
    <location>
        <begin position="1"/>
        <end position="10"/>
    </location>
</feature>
<dbReference type="GO" id="GO:0005737">
    <property type="term" value="C:cytoplasm"/>
    <property type="evidence" value="ECO:0007669"/>
    <property type="project" value="TreeGrafter"/>
</dbReference>
<dbReference type="GeneID" id="94335443"/>
<evidence type="ECO:0000256" key="7">
    <source>
        <dbReference type="SAM" id="MobiDB-lite"/>
    </source>
</evidence>
<dbReference type="InterPro" id="IPR050374">
    <property type="entry name" value="RRT5_SRSF_SR"/>
</dbReference>
<dbReference type="Pfam" id="PF00076">
    <property type="entry name" value="RRM_1"/>
    <property type="match status" value="2"/>
</dbReference>
<evidence type="ECO:0000256" key="2">
    <source>
        <dbReference type="ARBA" id="ARBA00022664"/>
    </source>
</evidence>
<dbReference type="SUPFAM" id="SSF54928">
    <property type="entry name" value="RNA-binding domain, RBD"/>
    <property type="match status" value="1"/>
</dbReference>
<organism evidence="9 10">
    <name type="scientific">Babesia duncani</name>
    <dbReference type="NCBI Taxonomy" id="323732"/>
    <lineage>
        <taxon>Eukaryota</taxon>
        <taxon>Sar</taxon>
        <taxon>Alveolata</taxon>
        <taxon>Apicomplexa</taxon>
        <taxon>Aconoidasida</taxon>
        <taxon>Piroplasmida</taxon>
        <taxon>Babesiidae</taxon>
        <taxon>Babesia</taxon>
    </lineage>
</organism>
<evidence type="ECO:0000256" key="4">
    <source>
        <dbReference type="ARBA" id="ARBA00022884"/>
    </source>
</evidence>
<comment type="caution">
    <text evidence="9">The sequence shown here is derived from an EMBL/GenBank/DDBJ whole genome shotgun (WGS) entry which is preliminary data.</text>
</comment>
<keyword evidence="4 6" id="KW-0694">RNA-binding</keyword>
<evidence type="ECO:0000256" key="5">
    <source>
        <dbReference type="ARBA" id="ARBA00023242"/>
    </source>
</evidence>
<dbReference type="PROSITE" id="PS50102">
    <property type="entry name" value="RRM"/>
    <property type="match status" value="2"/>
</dbReference>
<name>A0AAD9PNG9_9APIC</name>
<dbReference type="RefSeq" id="XP_067804982.1">
    <property type="nucleotide sequence ID" value="XM_067946191.1"/>
</dbReference>
<dbReference type="GO" id="GO:0006397">
    <property type="term" value="P:mRNA processing"/>
    <property type="evidence" value="ECO:0007669"/>
    <property type="project" value="UniProtKB-KW"/>
</dbReference>
<evidence type="ECO:0000256" key="1">
    <source>
        <dbReference type="ARBA" id="ARBA00004123"/>
    </source>
</evidence>
<sequence>MRGMHDRFGSDHGYNSRMPYPRRDPPEYLDHARPYSRDYDRGHYDRDSEYRHYNYAPDRRYHHHHPVRERSLPYERVPVPRGPLPSYDRHGYEPRDFSYSRASVDRGSSIHVARPAAMHSVPPNRGPVRYSYQYPNKVFVGNLSDSVTEADVAHAFQKFGPLNRVEFRKKYALVDFIKARDADLAIYEMNGQLFYGSRIRVQPHCDLNKRPSFTREPNLPCQITVLNLDASVSWQDLKDFSRRAGNVQYASILTKGQQRFGLVEFTNDQEVQRALEQLNDKQLGKNKVQLVHCPLDHYLEQFTDSKFDRDTFEAEEYQDHKPLYKDNDEAVDYD</sequence>
<evidence type="ECO:0000256" key="6">
    <source>
        <dbReference type="PROSITE-ProRule" id="PRU00176"/>
    </source>
</evidence>
<feature type="domain" description="RRM" evidence="8">
    <location>
        <begin position="221"/>
        <end position="290"/>
    </location>
</feature>
<dbReference type="PANTHER" id="PTHR23003">
    <property type="entry name" value="RNA RECOGNITION MOTIF RRM DOMAIN CONTAINING PROTEIN"/>
    <property type="match status" value="1"/>
</dbReference>
<dbReference type="GO" id="GO:0003729">
    <property type="term" value="F:mRNA binding"/>
    <property type="evidence" value="ECO:0007669"/>
    <property type="project" value="TreeGrafter"/>
</dbReference>
<feature type="region of interest" description="Disordered" evidence="7">
    <location>
        <begin position="1"/>
        <end position="90"/>
    </location>
</feature>
<dbReference type="KEGG" id="bdw:94335443"/>
<dbReference type="AlphaFoldDB" id="A0AAD9PNG9"/>
<keyword evidence="2" id="KW-0507">mRNA processing</keyword>
<keyword evidence="10" id="KW-1185">Reference proteome</keyword>
<dbReference type="InterPro" id="IPR012677">
    <property type="entry name" value="Nucleotide-bd_a/b_plait_sf"/>
</dbReference>
<dbReference type="InterPro" id="IPR035979">
    <property type="entry name" value="RBD_domain_sf"/>
</dbReference>
<feature type="compositionally biased region" description="Basic and acidic residues" evidence="7">
    <location>
        <begin position="21"/>
        <end position="52"/>
    </location>
</feature>
<evidence type="ECO:0000259" key="8">
    <source>
        <dbReference type="PROSITE" id="PS50102"/>
    </source>
</evidence>
<keyword evidence="5" id="KW-0539">Nucleus</keyword>
<proteinExistence type="predicted"/>
<evidence type="ECO:0000313" key="10">
    <source>
        <dbReference type="Proteomes" id="UP001214638"/>
    </source>
</evidence>
<protein>
    <submittedName>
        <fullName evidence="9">Bifunctional RNA-binding domain superfamily/RNA recognition motif domain/Nucleotide-binding alpha-beta plait domain superfamily</fullName>
    </submittedName>
</protein>
<comment type="subcellular location">
    <subcellularLocation>
        <location evidence="1">Nucleus</location>
    </subcellularLocation>
</comment>
<dbReference type="Proteomes" id="UP001214638">
    <property type="component" value="Unassembled WGS sequence"/>
</dbReference>
<accession>A0AAD9PNG9</accession>
<dbReference type="SMART" id="SM00360">
    <property type="entry name" value="RRM"/>
    <property type="match status" value="2"/>
</dbReference>
<dbReference type="InterPro" id="IPR000504">
    <property type="entry name" value="RRM_dom"/>
</dbReference>
<dbReference type="PANTHER" id="PTHR23003:SF62">
    <property type="entry name" value="SERINE_ARGININE (SR)-TYPE SHUTTLING MRNA BINDING PROTEIN NPL3"/>
    <property type="match status" value="1"/>
</dbReference>
<gene>
    <name evidence="9" type="ORF">BdWA1_001145</name>
</gene>
<reference evidence="9" key="1">
    <citation type="journal article" date="2023" name="Nat. Microbiol.">
        <title>Babesia duncani multi-omics identifies virulence factors and drug targets.</title>
        <authorList>
            <person name="Singh P."/>
            <person name="Lonardi S."/>
            <person name="Liang Q."/>
            <person name="Vydyam P."/>
            <person name="Khabirova E."/>
            <person name="Fang T."/>
            <person name="Gihaz S."/>
            <person name="Thekkiniath J."/>
            <person name="Munshi M."/>
            <person name="Abel S."/>
            <person name="Ciampossin L."/>
            <person name="Batugedara G."/>
            <person name="Gupta M."/>
            <person name="Lu X.M."/>
            <person name="Lenz T."/>
            <person name="Chakravarty S."/>
            <person name="Cornillot E."/>
            <person name="Hu Y."/>
            <person name="Ma W."/>
            <person name="Gonzalez L.M."/>
            <person name="Sanchez S."/>
            <person name="Estrada K."/>
            <person name="Sanchez-Flores A."/>
            <person name="Montero E."/>
            <person name="Harb O.S."/>
            <person name="Le Roch K.G."/>
            <person name="Mamoun C.B."/>
        </authorList>
    </citation>
    <scope>NUCLEOTIDE SEQUENCE</scope>
    <source>
        <strain evidence="9">WA1</strain>
    </source>
</reference>
<dbReference type="Gene3D" id="3.30.70.330">
    <property type="match status" value="2"/>
</dbReference>
<dbReference type="CDD" id="cd00590">
    <property type="entry name" value="RRM_SF"/>
    <property type="match status" value="1"/>
</dbReference>
<feature type="domain" description="RRM" evidence="8">
    <location>
        <begin position="136"/>
        <end position="202"/>
    </location>
</feature>
<dbReference type="GO" id="GO:0005634">
    <property type="term" value="C:nucleus"/>
    <property type="evidence" value="ECO:0007669"/>
    <property type="project" value="UniProtKB-SubCell"/>
</dbReference>
<keyword evidence="3" id="KW-0677">Repeat</keyword>
<evidence type="ECO:0000256" key="3">
    <source>
        <dbReference type="ARBA" id="ARBA00022737"/>
    </source>
</evidence>
<dbReference type="EMBL" id="JALLKP010000001">
    <property type="protein sequence ID" value="KAK2198140.1"/>
    <property type="molecule type" value="Genomic_DNA"/>
</dbReference>
<evidence type="ECO:0000313" key="9">
    <source>
        <dbReference type="EMBL" id="KAK2198140.1"/>
    </source>
</evidence>